<sequence length="176" mass="19883">MKPLKLFLATGIAVCLSLQMYAQQINAKMIKEWERAKEYTKEYLDVMPEGSYGLKPTPEMRSFAGQMLHLAEANFGFATFASGATMQGKPGDLEKSGDTSKQGVTKTVMDSYDFVIDKLKNMKDAQMPEPIKLFGRFDMSREAAFEKAFEHQTHHRGQTTVYIRLAGVKPPQEKLF</sequence>
<evidence type="ECO:0000256" key="2">
    <source>
        <dbReference type="ARBA" id="ARBA00022723"/>
    </source>
</evidence>
<name>A0A1T4SK03_9BACT</name>
<feature type="binding site" evidence="3">
    <location>
        <position position="155"/>
    </location>
    <ligand>
        <name>a divalent metal cation</name>
        <dbReference type="ChEBI" id="CHEBI:60240"/>
    </ligand>
</feature>
<dbReference type="Pfam" id="PF05163">
    <property type="entry name" value="DinB"/>
    <property type="match status" value="1"/>
</dbReference>
<dbReference type="RefSeq" id="WP_078670393.1">
    <property type="nucleotide sequence ID" value="NZ_FUWZ01000003.1"/>
</dbReference>
<organism evidence="5 6">
    <name type="scientific">Chitinophaga eiseniae</name>
    <dbReference type="NCBI Taxonomy" id="634771"/>
    <lineage>
        <taxon>Bacteria</taxon>
        <taxon>Pseudomonadati</taxon>
        <taxon>Bacteroidota</taxon>
        <taxon>Chitinophagia</taxon>
        <taxon>Chitinophagales</taxon>
        <taxon>Chitinophagaceae</taxon>
        <taxon>Chitinophaga</taxon>
    </lineage>
</organism>
<dbReference type="OrthoDB" id="119432at2"/>
<feature type="chain" id="PRO_5012956217" evidence="4">
    <location>
        <begin position="23"/>
        <end position="176"/>
    </location>
</feature>
<comment type="similarity">
    <text evidence="1">Belongs to the DinB family.</text>
</comment>
<dbReference type="AlphaFoldDB" id="A0A1T4SK03"/>
<dbReference type="InterPro" id="IPR007837">
    <property type="entry name" value="DinB"/>
</dbReference>
<evidence type="ECO:0000256" key="3">
    <source>
        <dbReference type="PIRSR" id="PIRSR607837-1"/>
    </source>
</evidence>
<dbReference type="STRING" id="634771.SAMN04488128_10313"/>
<protein>
    <submittedName>
        <fullName evidence="5">Uncharacterized damage-inducible protein DinB (Forms a four-helix bundle)</fullName>
    </submittedName>
</protein>
<feature type="binding site" evidence="3">
    <location>
        <position position="69"/>
    </location>
    <ligand>
        <name>a divalent metal cation</name>
        <dbReference type="ChEBI" id="CHEBI:60240"/>
    </ligand>
</feature>
<proteinExistence type="inferred from homology"/>
<gene>
    <name evidence="5" type="ORF">SAMN04488128_10313</name>
</gene>
<keyword evidence="2 3" id="KW-0479">Metal-binding</keyword>
<dbReference type="InterPro" id="IPR034660">
    <property type="entry name" value="DinB/YfiT-like"/>
</dbReference>
<evidence type="ECO:0000313" key="6">
    <source>
        <dbReference type="Proteomes" id="UP000190367"/>
    </source>
</evidence>
<reference evidence="6" key="1">
    <citation type="submission" date="2017-02" db="EMBL/GenBank/DDBJ databases">
        <authorList>
            <person name="Varghese N."/>
            <person name="Submissions S."/>
        </authorList>
    </citation>
    <scope>NUCLEOTIDE SEQUENCE [LARGE SCALE GENOMIC DNA]</scope>
    <source>
        <strain evidence="6">DSM 22224</strain>
    </source>
</reference>
<dbReference type="Gene3D" id="1.20.120.450">
    <property type="entry name" value="dinb family like domain"/>
    <property type="match status" value="1"/>
</dbReference>
<evidence type="ECO:0000313" key="5">
    <source>
        <dbReference type="EMBL" id="SKA28624.1"/>
    </source>
</evidence>
<evidence type="ECO:0000256" key="1">
    <source>
        <dbReference type="ARBA" id="ARBA00008635"/>
    </source>
</evidence>
<keyword evidence="4" id="KW-0732">Signal</keyword>
<dbReference type="Proteomes" id="UP000190367">
    <property type="component" value="Unassembled WGS sequence"/>
</dbReference>
<feature type="signal peptide" evidence="4">
    <location>
        <begin position="1"/>
        <end position="22"/>
    </location>
</feature>
<dbReference type="GO" id="GO:0046872">
    <property type="term" value="F:metal ion binding"/>
    <property type="evidence" value="ECO:0007669"/>
    <property type="project" value="UniProtKB-KW"/>
</dbReference>
<dbReference type="EMBL" id="FUWZ01000003">
    <property type="protein sequence ID" value="SKA28624.1"/>
    <property type="molecule type" value="Genomic_DNA"/>
</dbReference>
<dbReference type="SUPFAM" id="SSF109854">
    <property type="entry name" value="DinB/YfiT-like putative metalloenzymes"/>
    <property type="match status" value="1"/>
</dbReference>
<keyword evidence="6" id="KW-1185">Reference proteome</keyword>
<evidence type="ECO:0000256" key="4">
    <source>
        <dbReference type="SAM" id="SignalP"/>
    </source>
</evidence>
<accession>A0A1T4SK03</accession>
<feature type="binding site" evidence="3">
    <location>
        <position position="151"/>
    </location>
    <ligand>
        <name>a divalent metal cation</name>
        <dbReference type="ChEBI" id="CHEBI:60240"/>
    </ligand>
</feature>